<feature type="domain" description="BD-FAE-like" evidence="3">
    <location>
        <begin position="133"/>
        <end position="324"/>
    </location>
</feature>
<dbReference type="GO" id="GO:0016787">
    <property type="term" value="F:hydrolase activity"/>
    <property type="evidence" value="ECO:0007669"/>
    <property type="project" value="UniProtKB-KW"/>
</dbReference>
<feature type="transmembrane region" description="Helical" evidence="2">
    <location>
        <begin position="60"/>
        <end position="80"/>
    </location>
</feature>
<gene>
    <name evidence="4" type="ORF">SAMN05661012_06100</name>
    <name evidence="5" type="ORF">SR876_19085</name>
</gene>
<accession>A0A1K1STQ9</accession>
<dbReference type="EMBL" id="FPIZ01000033">
    <property type="protein sequence ID" value="SFW87620.1"/>
    <property type="molecule type" value="Genomic_DNA"/>
</dbReference>
<organism evidence="4 6">
    <name type="scientific">Chitinophaga sancti</name>
    <dbReference type="NCBI Taxonomy" id="1004"/>
    <lineage>
        <taxon>Bacteria</taxon>
        <taxon>Pseudomonadati</taxon>
        <taxon>Bacteroidota</taxon>
        <taxon>Chitinophagia</taxon>
        <taxon>Chitinophagales</taxon>
        <taxon>Chitinophagaceae</taxon>
        <taxon>Chitinophaga</taxon>
    </lineage>
</organism>
<dbReference type="RefSeq" id="WP_072365719.1">
    <property type="nucleotide sequence ID" value="NZ_CBHWAX010000091.1"/>
</dbReference>
<dbReference type="InterPro" id="IPR050300">
    <property type="entry name" value="GDXG_lipolytic_enzyme"/>
</dbReference>
<dbReference type="InterPro" id="IPR049492">
    <property type="entry name" value="BD-FAE-like_dom"/>
</dbReference>
<evidence type="ECO:0000313" key="5">
    <source>
        <dbReference type="EMBL" id="WQG87027.1"/>
    </source>
</evidence>
<dbReference type="Gene3D" id="3.40.50.1820">
    <property type="entry name" value="alpha/beta hydrolase"/>
    <property type="match status" value="1"/>
</dbReference>
<evidence type="ECO:0000256" key="2">
    <source>
        <dbReference type="SAM" id="Phobius"/>
    </source>
</evidence>
<dbReference type="AlphaFoldDB" id="A0A1K1STQ9"/>
<sequence length="372" mass="40806">MIRLILIILLLLTSLLTVIKAPTYNLWKLAIGAAEIAWVFISITILALLSGFFTHKYNTLGTALGLIAIVLYLSPLFRAYDLASHLPKAMDKALGDQSASTPLSLSVLFSGYKEAPVAFKSLPYSNNLHMDFYPAIHPGNHPCVVVVHGGSWSSGNSQDLPELNIFLANQGYHVAAINYRLAPQNICPAPVEDVSLAIDYLRTHAAELRIDPNNFVLMGRSAGAQIALLAAYRGQVPGLKGVVDFYGPADMVWGYSLPASPLVMDSRKVMENYLGGTYSAVPENYAASSPVEFVNKNTVPTLLIHGENDVLVAYEHSIRLEKKLQENGIKHFFLSLPWATHGFDYNLKGPGGQLSTYSVLRFLHNICYEQQS</sequence>
<dbReference type="Proteomes" id="UP001326715">
    <property type="component" value="Chromosome"/>
</dbReference>
<evidence type="ECO:0000256" key="1">
    <source>
        <dbReference type="ARBA" id="ARBA00022801"/>
    </source>
</evidence>
<dbReference type="Proteomes" id="UP000183788">
    <property type="component" value="Unassembled WGS sequence"/>
</dbReference>
<evidence type="ECO:0000313" key="7">
    <source>
        <dbReference type="Proteomes" id="UP001326715"/>
    </source>
</evidence>
<evidence type="ECO:0000313" key="6">
    <source>
        <dbReference type="Proteomes" id="UP000183788"/>
    </source>
</evidence>
<dbReference type="STRING" id="1004.SAMN05661012_06100"/>
<keyword evidence="1 5" id="KW-0378">Hydrolase</keyword>
<dbReference type="EMBL" id="CP140154">
    <property type="protein sequence ID" value="WQG87027.1"/>
    <property type="molecule type" value="Genomic_DNA"/>
</dbReference>
<dbReference type="Pfam" id="PF20434">
    <property type="entry name" value="BD-FAE"/>
    <property type="match status" value="1"/>
</dbReference>
<evidence type="ECO:0000313" key="4">
    <source>
        <dbReference type="EMBL" id="SFW87620.1"/>
    </source>
</evidence>
<dbReference type="SUPFAM" id="SSF53474">
    <property type="entry name" value="alpha/beta-Hydrolases"/>
    <property type="match status" value="1"/>
</dbReference>
<dbReference type="PANTHER" id="PTHR48081">
    <property type="entry name" value="AB HYDROLASE SUPERFAMILY PROTEIN C4A8.06C"/>
    <property type="match status" value="1"/>
</dbReference>
<protein>
    <submittedName>
        <fullName evidence="4">Acetyl esterase/lipase</fullName>
    </submittedName>
    <submittedName>
        <fullName evidence="5">Alpha/beta hydrolase</fullName>
    </submittedName>
</protein>
<reference evidence="5 7" key="2">
    <citation type="submission" date="2023-11" db="EMBL/GenBank/DDBJ databases">
        <title>MicrobeMod: A computational toolkit for identifying prokaryotic methylation and restriction-modification with nanopore sequencing.</title>
        <authorList>
            <person name="Crits-Christoph A."/>
            <person name="Kang S.C."/>
            <person name="Lee H."/>
            <person name="Ostrov N."/>
        </authorList>
    </citation>
    <scope>NUCLEOTIDE SEQUENCE [LARGE SCALE GENOMIC DNA]</scope>
    <source>
        <strain evidence="5 7">ATCC 23090</strain>
    </source>
</reference>
<reference evidence="4 6" key="1">
    <citation type="submission" date="2016-11" db="EMBL/GenBank/DDBJ databases">
        <authorList>
            <person name="Jaros S."/>
            <person name="Januszkiewicz K."/>
            <person name="Wedrychowicz H."/>
        </authorList>
    </citation>
    <scope>NUCLEOTIDE SEQUENCE [LARGE SCALE GENOMIC DNA]</scope>
    <source>
        <strain evidence="4 6">DSM 784</strain>
    </source>
</reference>
<proteinExistence type="predicted"/>
<name>A0A1K1STQ9_9BACT</name>
<evidence type="ECO:0000259" key="3">
    <source>
        <dbReference type="Pfam" id="PF20434"/>
    </source>
</evidence>
<dbReference type="OrthoDB" id="9777975at2"/>
<keyword evidence="2" id="KW-0472">Membrane</keyword>
<keyword evidence="2" id="KW-1133">Transmembrane helix</keyword>
<keyword evidence="2" id="KW-0812">Transmembrane</keyword>
<dbReference type="InterPro" id="IPR029058">
    <property type="entry name" value="AB_hydrolase_fold"/>
</dbReference>
<keyword evidence="7" id="KW-1185">Reference proteome</keyword>
<feature type="transmembrane region" description="Helical" evidence="2">
    <location>
        <begin position="36"/>
        <end position="53"/>
    </location>
</feature>